<dbReference type="PROSITE" id="PS50902">
    <property type="entry name" value="FLAVODOXIN_LIKE"/>
    <property type="match status" value="1"/>
</dbReference>
<organism evidence="2 3">
    <name type="scientific">Fervidobacterium pennivorans</name>
    <dbReference type="NCBI Taxonomy" id="93466"/>
    <lineage>
        <taxon>Bacteria</taxon>
        <taxon>Thermotogati</taxon>
        <taxon>Thermotogota</taxon>
        <taxon>Thermotogae</taxon>
        <taxon>Thermotogales</taxon>
        <taxon>Fervidobacteriaceae</taxon>
        <taxon>Fervidobacterium</taxon>
    </lineage>
</organism>
<dbReference type="Gene3D" id="3.40.50.360">
    <property type="match status" value="1"/>
</dbReference>
<evidence type="ECO:0000259" key="1">
    <source>
        <dbReference type="PROSITE" id="PS50902"/>
    </source>
</evidence>
<dbReference type="SUPFAM" id="SSF52218">
    <property type="entry name" value="Flavoproteins"/>
    <property type="match status" value="1"/>
</dbReference>
<dbReference type="GO" id="GO:0010181">
    <property type="term" value="F:FMN binding"/>
    <property type="evidence" value="ECO:0007669"/>
    <property type="project" value="InterPro"/>
</dbReference>
<proteinExistence type="predicted"/>
<protein>
    <submittedName>
        <fullName evidence="2">Flavodoxin</fullName>
    </submittedName>
</protein>
<dbReference type="InterPro" id="IPR008254">
    <property type="entry name" value="Flavodoxin/NO_synth"/>
</dbReference>
<evidence type="ECO:0000313" key="3">
    <source>
        <dbReference type="Proteomes" id="UP000077096"/>
    </source>
</evidence>
<sequence length="165" mass="18755">MKSIVIFYSLDGHTKFVAELLAQELKADLVELELVKPFPTKGFKKYFWCGKSSVFKEKPELKTKIPNLHEYDLVVIGTPVWAGNCSSPINTLLSIMCNEPRLQGKKVGILITNGGGSIKRCLKQIKKVLPKNEFLEPLYFVNPSKENKDEILKKIREWGQYVNLG</sequence>
<accession>A0A172T2G7</accession>
<dbReference type="EMBL" id="CP011393">
    <property type="protein sequence ID" value="ANE41161.1"/>
    <property type="molecule type" value="Genomic_DNA"/>
</dbReference>
<dbReference type="PATRIC" id="fig|93466.3.peg.758"/>
<dbReference type="InterPro" id="IPR001226">
    <property type="entry name" value="Flavodoxin_CS"/>
</dbReference>
<dbReference type="GO" id="GO:0009055">
    <property type="term" value="F:electron transfer activity"/>
    <property type="evidence" value="ECO:0007669"/>
    <property type="project" value="InterPro"/>
</dbReference>
<name>A0A172T2G7_FERPE</name>
<dbReference type="AlphaFoldDB" id="A0A172T2G7"/>
<gene>
    <name evidence="2" type="ORF">JM64_03520</name>
</gene>
<dbReference type="Pfam" id="PF12682">
    <property type="entry name" value="Flavodoxin_4"/>
    <property type="match status" value="1"/>
</dbReference>
<dbReference type="OrthoDB" id="9806505at2"/>
<dbReference type="PANTHER" id="PTHR39201">
    <property type="entry name" value="EXPORTED PROTEIN-RELATED"/>
    <property type="match status" value="1"/>
</dbReference>
<evidence type="ECO:0000313" key="2">
    <source>
        <dbReference type="EMBL" id="ANE41161.1"/>
    </source>
</evidence>
<reference evidence="2 3" key="1">
    <citation type="submission" date="2014-08" db="EMBL/GenBank/DDBJ databases">
        <title>Fervidobacterium pennivorans DYC genome.</title>
        <authorList>
            <person name="Wushke S."/>
        </authorList>
    </citation>
    <scope>NUCLEOTIDE SEQUENCE [LARGE SCALE GENOMIC DNA]</scope>
    <source>
        <strain evidence="2 3">DYC</strain>
    </source>
</reference>
<dbReference type="Proteomes" id="UP000077096">
    <property type="component" value="Chromosome"/>
</dbReference>
<dbReference type="PANTHER" id="PTHR39201:SF1">
    <property type="entry name" value="FLAVODOXIN-LIKE DOMAIN-CONTAINING PROTEIN"/>
    <property type="match status" value="1"/>
</dbReference>
<feature type="domain" description="Flavodoxin-like" evidence="1">
    <location>
        <begin position="3"/>
        <end position="165"/>
    </location>
</feature>
<dbReference type="KEGG" id="fng:JM64_03520"/>
<dbReference type="InterPro" id="IPR029039">
    <property type="entry name" value="Flavoprotein-like_sf"/>
</dbReference>
<dbReference type="PROSITE" id="PS00201">
    <property type="entry name" value="FLAVODOXIN"/>
    <property type="match status" value="1"/>
</dbReference>